<dbReference type="RefSeq" id="WP_195078027.1">
    <property type="nucleotide sequence ID" value="NZ_JAYESH010000016.1"/>
</dbReference>
<dbReference type="PRINTS" id="PR00455">
    <property type="entry name" value="HTHTETR"/>
</dbReference>
<keyword evidence="6" id="KW-1185">Reference proteome</keyword>
<evidence type="ECO:0000256" key="3">
    <source>
        <dbReference type="SAM" id="MobiDB-lite"/>
    </source>
</evidence>
<evidence type="ECO:0000313" key="6">
    <source>
        <dbReference type="Proteomes" id="UP001348098"/>
    </source>
</evidence>
<protein>
    <submittedName>
        <fullName evidence="5">Helix-turn-helix domain-containing protein</fullName>
    </submittedName>
</protein>
<dbReference type="PANTHER" id="PTHR30055:SF226">
    <property type="entry name" value="HTH-TYPE TRANSCRIPTIONAL REGULATOR PKSA"/>
    <property type="match status" value="1"/>
</dbReference>
<reference evidence="5 6" key="1">
    <citation type="submission" date="2023-12" db="EMBL/GenBank/DDBJ databases">
        <title>novel species in genus Nocarida.</title>
        <authorList>
            <person name="Li Z."/>
        </authorList>
    </citation>
    <scope>NUCLEOTIDE SEQUENCE [LARGE SCALE GENOMIC DNA]</scope>
    <source>
        <strain evidence="5 6">CDC186</strain>
    </source>
</reference>
<dbReference type="Gene3D" id="1.10.357.10">
    <property type="entry name" value="Tetracycline Repressor, domain 2"/>
    <property type="match status" value="1"/>
</dbReference>
<sequence length="206" mass="21661">MEPRSDLLTGQGPGRSAPAPERADAARNRAKVLAAAAELFATRDPRTVTMDDIAKAAGVGRGTLYRRYPDTASVAVALLDEHERALQQKLLSGPPPLGPGAPAAQRLAAFYAAMVELLDTHAHLVLGAEIGGARFATGAYGFWYAHVRGLLAAAGIREPDALVDPLLAPLAAEVYRQQRERGLTSGQITDALRAIAEAVLGPRVSP</sequence>
<dbReference type="PROSITE" id="PS50977">
    <property type="entry name" value="HTH_TETR_2"/>
    <property type="match status" value="1"/>
</dbReference>
<dbReference type="InterPro" id="IPR009057">
    <property type="entry name" value="Homeodomain-like_sf"/>
</dbReference>
<feature type="DNA-binding region" description="H-T-H motif" evidence="2">
    <location>
        <begin position="49"/>
        <end position="68"/>
    </location>
</feature>
<proteinExistence type="predicted"/>
<gene>
    <name evidence="5" type="ORF">U3653_28820</name>
</gene>
<dbReference type="InterPro" id="IPR001647">
    <property type="entry name" value="HTH_TetR"/>
</dbReference>
<evidence type="ECO:0000313" key="5">
    <source>
        <dbReference type="EMBL" id="MEB3514045.1"/>
    </source>
</evidence>
<dbReference type="InterPro" id="IPR050109">
    <property type="entry name" value="HTH-type_TetR-like_transc_reg"/>
</dbReference>
<accession>A0ABU6B2Z5</accession>
<dbReference type="PANTHER" id="PTHR30055">
    <property type="entry name" value="HTH-TYPE TRANSCRIPTIONAL REGULATOR RUTR"/>
    <property type="match status" value="1"/>
</dbReference>
<dbReference type="SUPFAM" id="SSF46689">
    <property type="entry name" value="Homeodomain-like"/>
    <property type="match status" value="1"/>
</dbReference>
<feature type="region of interest" description="Disordered" evidence="3">
    <location>
        <begin position="1"/>
        <end position="25"/>
    </location>
</feature>
<feature type="domain" description="HTH tetR-type" evidence="4">
    <location>
        <begin position="26"/>
        <end position="86"/>
    </location>
</feature>
<evidence type="ECO:0000259" key="4">
    <source>
        <dbReference type="PROSITE" id="PS50977"/>
    </source>
</evidence>
<evidence type="ECO:0000256" key="2">
    <source>
        <dbReference type="PROSITE-ProRule" id="PRU00335"/>
    </source>
</evidence>
<name>A0ABU6B2Z5_9NOCA</name>
<dbReference type="EMBL" id="JAYKYQ010000015">
    <property type="protein sequence ID" value="MEB3514045.1"/>
    <property type="molecule type" value="Genomic_DNA"/>
</dbReference>
<dbReference type="Proteomes" id="UP001348098">
    <property type="component" value="Unassembled WGS sequence"/>
</dbReference>
<comment type="caution">
    <text evidence="5">The sequence shown here is derived from an EMBL/GenBank/DDBJ whole genome shotgun (WGS) entry which is preliminary data.</text>
</comment>
<organism evidence="5 6">
    <name type="scientific">Nocardia implantans</name>
    <dbReference type="NCBI Taxonomy" id="3108168"/>
    <lineage>
        <taxon>Bacteria</taxon>
        <taxon>Bacillati</taxon>
        <taxon>Actinomycetota</taxon>
        <taxon>Actinomycetes</taxon>
        <taxon>Mycobacteriales</taxon>
        <taxon>Nocardiaceae</taxon>
        <taxon>Nocardia</taxon>
    </lineage>
</organism>
<evidence type="ECO:0000256" key="1">
    <source>
        <dbReference type="ARBA" id="ARBA00023125"/>
    </source>
</evidence>
<dbReference type="Pfam" id="PF00440">
    <property type="entry name" value="TetR_N"/>
    <property type="match status" value="1"/>
</dbReference>
<keyword evidence="1 2" id="KW-0238">DNA-binding</keyword>